<feature type="compositionally biased region" description="Polar residues" evidence="1">
    <location>
        <begin position="1"/>
        <end position="21"/>
    </location>
</feature>
<evidence type="ECO:0000256" key="1">
    <source>
        <dbReference type="SAM" id="MobiDB-lite"/>
    </source>
</evidence>
<keyword evidence="3" id="KW-1185">Reference proteome</keyword>
<evidence type="ECO:0000313" key="3">
    <source>
        <dbReference type="Proteomes" id="UP001286313"/>
    </source>
</evidence>
<proteinExistence type="predicted"/>
<gene>
    <name evidence="2" type="ORF">Pcinc_022970</name>
</gene>
<protein>
    <submittedName>
        <fullName evidence="2">Uncharacterized protein</fullName>
    </submittedName>
</protein>
<sequence length="129" mass="14080">MVATASTEALHSSTNHPGSQRENLDPVIYPTQHKPNNQIYNLNSLFALTQHGEMNWRCIQGNSLSLRYSGWIRGRGETVVEGYALGGVTMRGGRVKERIHGGPEGRGGEMLGGEMLGGEMWARDGGKEI</sequence>
<dbReference type="Proteomes" id="UP001286313">
    <property type="component" value="Unassembled WGS sequence"/>
</dbReference>
<feature type="region of interest" description="Disordered" evidence="1">
    <location>
        <begin position="1"/>
        <end position="24"/>
    </location>
</feature>
<accession>A0AAE1FDP9</accession>
<dbReference type="AlphaFoldDB" id="A0AAE1FDP9"/>
<name>A0AAE1FDP9_PETCI</name>
<comment type="caution">
    <text evidence="2">The sequence shown here is derived from an EMBL/GenBank/DDBJ whole genome shotgun (WGS) entry which is preliminary data.</text>
</comment>
<evidence type="ECO:0000313" key="2">
    <source>
        <dbReference type="EMBL" id="KAK3871906.1"/>
    </source>
</evidence>
<reference evidence="2" key="1">
    <citation type="submission" date="2023-10" db="EMBL/GenBank/DDBJ databases">
        <title>Genome assemblies of two species of porcelain crab, Petrolisthes cinctipes and Petrolisthes manimaculis (Anomura: Porcellanidae).</title>
        <authorList>
            <person name="Angst P."/>
        </authorList>
    </citation>
    <scope>NUCLEOTIDE SEQUENCE</scope>
    <source>
        <strain evidence="2">PB745_01</strain>
        <tissue evidence="2">Gill</tissue>
    </source>
</reference>
<dbReference type="EMBL" id="JAWQEG010002452">
    <property type="protein sequence ID" value="KAK3871906.1"/>
    <property type="molecule type" value="Genomic_DNA"/>
</dbReference>
<organism evidence="2 3">
    <name type="scientific">Petrolisthes cinctipes</name>
    <name type="common">Flat porcelain crab</name>
    <dbReference type="NCBI Taxonomy" id="88211"/>
    <lineage>
        <taxon>Eukaryota</taxon>
        <taxon>Metazoa</taxon>
        <taxon>Ecdysozoa</taxon>
        <taxon>Arthropoda</taxon>
        <taxon>Crustacea</taxon>
        <taxon>Multicrustacea</taxon>
        <taxon>Malacostraca</taxon>
        <taxon>Eumalacostraca</taxon>
        <taxon>Eucarida</taxon>
        <taxon>Decapoda</taxon>
        <taxon>Pleocyemata</taxon>
        <taxon>Anomura</taxon>
        <taxon>Galatheoidea</taxon>
        <taxon>Porcellanidae</taxon>
        <taxon>Petrolisthes</taxon>
    </lineage>
</organism>